<organism evidence="1 2">
    <name type="scientific">Diphasiastrum complanatum</name>
    <name type="common">Issler's clubmoss</name>
    <name type="synonym">Lycopodium complanatum</name>
    <dbReference type="NCBI Taxonomy" id="34168"/>
    <lineage>
        <taxon>Eukaryota</taxon>
        <taxon>Viridiplantae</taxon>
        <taxon>Streptophyta</taxon>
        <taxon>Embryophyta</taxon>
        <taxon>Tracheophyta</taxon>
        <taxon>Lycopodiopsida</taxon>
        <taxon>Lycopodiales</taxon>
        <taxon>Lycopodiaceae</taxon>
        <taxon>Lycopodioideae</taxon>
        <taxon>Diphasiastrum</taxon>
    </lineage>
</organism>
<comment type="caution">
    <text evidence="1">The sequence shown here is derived from an EMBL/GenBank/DDBJ whole genome shotgun (WGS) entry which is preliminary data.</text>
</comment>
<protein>
    <submittedName>
        <fullName evidence="1">Uncharacterized protein</fullName>
    </submittedName>
</protein>
<evidence type="ECO:0000313" key="1">
    <source>
        <dbReference type="EMBL" id="KAJ7564718.1"/>
    </source>
</evidence>
<evidence type="ECO:0000313" key="2">
    <source>
        <dbReference type="Proteomes" id="UP001162992"/>
    </source>
</evidence>
<reference evidence="2" key="1">
    <citation type="journal article" date="2024" name="Proc. Natl. Acad. Sci. U.S.A.">
        <title>Extraordinary preservation of gene collinearity over three hundred million years revealed in homosporous lycophytes.</title>
        <authorList>
            <person name="Li C."/>
            <person name="Wickell D."/>
            <person name="Kuo L.Y."/>
            <person name="Chen X."/>
            <person name="Nie B."/>
            <person name="Liao X."/>
            <person name="Peng D."/>
            <person name="Ji J."/>
            <person name="Jenkins J."/>
            <person name="Williams M."/>
            <person name="Shu S."/>
            <person name="Plott C."/>
            <person name="Barry K."/>
            <person name="Rajasekar S."/>
            <person name="Grimwood J."/>
            <person name="Han X."/>
            <person name="Sun S."/>
            <person name="Hou Z."/>
            <person name="He W."/>
            <person name="Dai G."/>
            <person name="Sun C."/>
            <person name="Schmutz J."/>
            <person name="Leebens-Mack J.H."/>
            <person name="Li F.W."/>
            <person name="Wang L."/>
        </authorList>
    </citation>
    <scope>NUCLEOTIDE SEQUENCE [LARGE SCALE GENOMIC DNA]</scope>
    <source>
        <strain evidence="2">cv. PW_Plant_1</strain>
    </source>
</reference>
<gene>
    <name evidence="1" type="ORF">O6H91_02G030100</name>
</gene>
<keyword evidence="2" id="KW-1185">Reference proteome</keyword>
<dbReference type="EMBL" id="CM055093">
    <property type="protein sequence ID" value="KAJ7564718.1"/>
    <property type="molecule type" value="Genomic_DNA"/>
</dbReference>
<dbReference type="Proteomes" id="UP001162992">
    <property type="component" value="Chromosome 2"/>
</dbReference>
<proteinExistence type="predicted"/>
<sequence>MRTQLQRKAINLILVLQIVVLLHARVLLTVLCSSTSTKSYMQDKILYSFALIFPWSYVRLTLFSFCATSSFLQIHQNGPSSTCSHYSATPSFLNLSSYGSANKSRVAQKPRPI</sequence>
<accession>A0ACC2EDP9</accession>
<name>A0ACC2EDP9_DIPCM</name>